<protein>
    <submittedName>
        <fullName evidence="1">Uncharacterized protein</fullName>
    </submittedName>
</protein>
<dbReference type="RefSeq" id="WP_091275275.1">
    <property type="nucleotide sequence ID" value="NZ_FMCW01000002.1"/>
</dbReference>
<proteinExistence type="predicted"/>
<organism evidence="1 2">
    <name type="scientific">Micromonospora haikouensis</name>
    <dbReference type="NCBI Taxonomy" id="686309"/>
    <lineage>
        <taxon>Bacteria</taxon>
        <taxon>Bacillati</taxon>
        <taxon>Actinomycetota</taxon>
        <taxon>Actinomycetes</taxon>
        <taxon>Micromonosporales</taxon>
        <taxon>Micromonosporaceae</taxon>
        <taxon>Micromonospora</taxon>
    </lineage>
</organism>
<name>A0A1C4U7C1_9ACTN</name>
<reference evidence="1 2" key="1">
    <citation type="submission" date="2016-06" db="EMBL/GenBank/DDBJ databases">
        <authorList>
            <person name="Kjaerup R.B."/>
            <person name="Dalgaard T.S."/>
            <person name="Juul-Madsen H.R."/>
        </authorList>
    </citation>
    <scope>NUCLEOTIDE SEQUENCE [LARGE SCALE GENOMIC DNA]</scope>
    <source>
        <strain evidence="1 2">DSM 45626</strain>
    </source>
</reference>
<gene>
    <name evidence="1" type="ORF">GA0070558_102245</name>
</gene>
<accession>A0A1C4U7C1</accession>
<sequence>MVVVNVVEKFGVDDLLERSWDLPAEVIEPLRAQVEVTPDGWVVDMWPMTAQLAAVVQPWVDESIVVESGFWFVGSAQVAA</sequence>
<evidence type="ECO:0000313" key="1">
    <source>
        <dbReference type="EMBL" id="SCE67595.1"/>
    </source>
</evidence>
<dbReference type="EMBL" id="FMCW01000002">
    <property type="protein sequence ID" value="SCE67595.1"/>
    <property type="molecule type" value="Genomic_DNA"/>
</dbReference>
<dbReference type="Proteomes" id="UP000199375">
    <property type="component" value="Unassembled WGS sequence"/>
</dbReference>
<dbReference type="AlphaFoldDB" id="A0A1C4U7C1"/>
<evidence type="ECO:0000313" key="2">
    <source>
        <dbReference type="Proteomes" id="UP000199375"/>
    </source>
</evidence>